<dbReference type="EMBL" id="QFPO01000020">
    <property type="protein sequence ID" value="PZQ10451.1"/>
    <property type="molecule type" value="Genomic_DNA"/>
</dbReference>
<dbReference type="InterPro" id="IPR016181">
    <property type="entry name" value="Acyl_CoA_acyltransferase"/>
</dbReference>
<name>A0A2W5K123_9GAMM</name>
<dbReference type="PROSITE" id="PS51186">
    <property type="entry name" value="GNAT"/>
    <property type="match status" value="1"/>
</dbReference>
<evidence type="ECO:0000313" key="3">
    <source>
        <dbReference type="Proteomes" id="UP000249046"/>
    </source>
</evidence>
<organism evidence="2 3">
    <name type="scientific">Rhodanobacter denitrificans</name>
    <dbReference type="NCBI Taxonomy" id="666685"/>
    <lineage>
        <taxon>Bacteria</taxon>
        <taxon>Pseudomonadati</taxon>
        <taxon>Pseudomonadota</taxon>
        <taxon>Gammaproteobacteria</taxon>
        <taxon>Lysobacterales</taxon>
        <taxon>Rhodanobacteraceae</taxon>
        <taxon>Rhodanobacter</taxon>
    </lineage>
</organism>
<accession>A0A2W5K123</accession>
<dbReference type="GO" id="GO:0016747">
    <property type="term" value="F:acyltransferase activity, transferring groups other than amino-acyl groups"/>
    <property type="evidence" value="ECO:0007669"/>
    <property type="project" value="InterPro"/>
</dbReference>
<comment type="caution">
    <text evidence="2">The sequence shown here is derived from an EMBL/GenBank/DDBJ whole genome shotgun (WGS) entry which is preliminary data.</text>
</comment>
<gene>
    <name evidence="2" type="ORF">DI564_15790</name>
</gene>
<dbReference type="Pfam" id="PF00583">
    <property type="entry name" value="Acetyltransf_1"/>
    <property type="match status" value="1"/>
</dbReference>
<dbReference type="Gene3D" id="3.40.630.30">
    <property type="match status" value="1"/>
</dbReference>
<dbReference type="CDD" id="cd04301">
    <property type="entry name" value="NAT_SF"/>
    <property type="match status" value="1"/>
</dbReference>
<dbReference type="InterPro" id="IPR000182">
    <property type="entry name" value="GNAT_dom"/>
</dbReference>
<dbReference type="SUPFAM" id="SSF55729">
    <property type="entry name" value="Acyl-CoA N-acyltransferases (Nat)"/>
    <property type="match status" value="1"/>
</dbReference>
<feature type="domain" description="N-acetyltransferase" evidence="1">
    <location>
        <begin position="39"/>
        <end position="195"/>
    </location>
</feature>
<sequence length="195" mass="21855">MHSPADGIGPATDLRVQEPVGSTADNLHWTETLRDGSHVLIRSIQPADIELERMFIERLSAASRRFRFLGSFREPTDELLRHLTDIDYRRDAALVALVHRDGQKREVGVGRFSLSADGRSCECAVVVADEWQNKGLGVLLMRHLIQVARERGIRSMISYDAADNTAMRDLARFLGFSRAPDPDDPRQVVHTLVLG</sequence>
<protein>
    <submittedName>
        <fullName evidence="2">GNAT family N-acetyltransferase</fullName>
    </submittedName>
</protein>
<reference evidence="2 3" key="1">
    <citation type="submission" date="2017-08" db="EMBL/GenBank/DDBJ databases">
        <title>Infants hospitalized years apart are colonized by the same room-sourced microbial strains.</title>
        <authorList>
            <person name="Brooks B."/>
            <person name="Olm M.R."/>
            <person name="Firek B.A."/>
            <person name="Baker R."/>
            <person name="Thomas B.C."/>
            <person name="Morowitz M.J."/>
            <person name="Banfield J.F."/>
        </authorList>
    </citation>
    <scope>NUCLEOTIDE SEQUENCE [LARGE SCALE GENOMIC DNA]</scope>
    <source>
        <strain evidence="2">S2_005_003_R2_42</strain>
    </source>
</reference>
<proteinExistence type="predicted"/>
<evidence type="ECO:0000313" key="2">
    <source>
        <dbReference type="EMBL" id="PZQ10451.1"/>
    </source>
</evidence>
<evidence type="ECO:0000259" key="1">
    <source>
        <dbReference type="PROSITE" id="PS51186"/>
    </source>
</evidence>
<dbReference type="AlphaFoldDB" id="A0A2W5K123"/>
<dbReference type="Proteomes" id="UP000249046">
    <property type="component" value="Unassembled WGS sequence"/>
</dbReference>
<keyword evidence="2" id="KW-0808">Transferase</keyword>